<dbReference type="eggNOG" id="COG0528">
    <property type="taxonomic scope" value="Bacteria"/>
</dbReference>
<dbReference type="STRING" id="889378.Spiaf_0654"/>
<comment type="pathway">
    <text evidence="2">Pyrimidine metabolism; CTP biosynthesis via de novo pathway; UDP from UMP (UMPK route): step 1/1.</text>
</comment>
<evidence type="ECO:0000256" key="2">
    <source>
        <dbReference type="ARBA" id="ARBA00004791"/>
    </source>
</evidence>
<evidence type="ECO:0000256" key="10">
    <source>
        <dbReference type="ARBA" id="ARBA00022840"/>
    </source>
</evidence>
<dbReference type="PIRSF" id="PIRSF005650">
    <property type="entry name" value="Uridylate_kin"/>
    <property type="match status" value="1"/>
</dbReference>
<dbReference type="GO" id="GO:0033862">
    <property type="term" value="F:UMP kinase activity"/>
    <property type="evidence" value="ECO:0007669"/>
    <property type="project" value="UniProtKB-EC"/>
</dbReference>
<dbReference type="PANTHER" id="PTHR42833">
    <property type="entry name" value="URIDYLATE KINASE"/>
    <property type="match status" value="1"/>
</dbReference>
<evidence type="ECO:0000259" key="14">
    <source>
        <dbReference type="Pfam" id="PF00696"/>
    </source>
</evidence>
<dbReference type="EC" id="2.7.4.22" evidence="4"/>
<dbReference type="KEGG" id="sfc:Spiaf_0654"/>
<evidence type="ECO:0000256" key="5">
    <source>
        <dbReference type="ARBA" id="ARBA00016403"/>
    </source>
</evidence>
<dbReference type="OrthoDB" id="350745at2"/>
<dbReference type="Pfam" id="PF00696">
    <property type="entry name" value="AA_kinase"/>
    <property type="match status" value="1"/>
</dbReference>
<evidence type="ECO:0000256" key="13">
    <source>
        <dbReference type="ARBA" id="ARBA00047767"/>
    </source>
</evidence>
<keyword evidence="6" id="KW-0963">Cytoplasm</keyword>
<dbReference type="Proteomes" id="UP000007383">
    <property type="component" value="Chromosome"/>
</dbReference>
<keyword evidence="11" id="KW-0665">Pyrimidine biosynthesis</keyword>
<evidence type="ECO:0000256" key="1">
    <source>
        <dbReference type="ARBA" id="ARBA00004496"/>
    </source>
</evidence>
<dbReference type="AlphaFoldDB" id="H9UGW1"/>
<dbReference type="GO" id="GO:0005737">
    <property type="term" value="C:cytoplasm"/>
    <property type="evidence" value="ECO:0007669"/>
    <property type="project" value="UniProtKB-SubCell"/>
</dbReference>
<dbReference type="PATRIC" id="fig|889378.3.peg.664"/>
<comment type="subcellular location">
    <subcellularLocation>
        <location evidence="1">Cytoplasm</location>
    </subcellularLocation>
</comment>
<comment type="catalytic activity">
    <reaction evidence="13">
        <text>UMP + ATP = UDP + ADP</text>
        <dbReference type="Rhea" id="RHEA:24400"/>
        <dbReference type="ChEBI" id="CHEBI:30616"/>
        <dbReference type="ChEBI" id="CHEBI:57865"/>
        <dbReference type="ChEBI" id="CHEBI:58223"/>
        <dbReference type="ChEBI" id="CHEBI:456216"/>
        <dbReference type="EC" id="2.7.4.22"/>
    </reaction>
</comment>
<dbReference type="RefSeq" id="WP_014454751.1">
    <property type="nucleotide sequence ID" value="NC_017098.1"/>
</dbReference>
<dbReference type="EMBL" id="CP003282">
    <property type="protein sequence ID" value="AFG36754.1"/>
    <property type="molecule type" value="Genomic_DNA"/>
</dbReference>
<evidence type="ECO:0000256" key="9">
    <source>
        <dbReference type="ARBA" id="ARBA00022777"/>
    </source>
</evidence>
<dbReference type="InterPro" id="IPR001048">
    <property type="entry name" value="Asp/Glu/Uridylate_kinase"/>
</dbReference>
<evidence type="ECO:0000313" key="16">
    <source>
        <dbReference type="Proteomes" id="UP000007383"/>
    </source>
</evidence>
<dbReference type="InterPro" id="IPR036393">
    <property type="entry name" value="AceGlu_kinase-like_sf"/>
</dbReference>
<dbReference type="InterPro" id="IPR011818">
    <property type="entry name" value="Uridylate_kinase_arch/spir"/>
</dbReference>
<reference evidence="16" key="1">
    <citation type="journal article" date="2013" name="Stand. Genomic Sci.">
        <title>Complete genome sequence of the halophilic bacterium Spirochaeta africana type strain (Z-7692(T)) from the alkaline Lake Magadi in the East African Rift.</title>
        <authorList>
            <person name="Liolos K."/>
            <person name="Abt B."/>
            <person name="Scheuner C."/>
            <person name="Teshima H."/>
            <person name="Held B."/>
            <person name="Lapidus A."/>
            <person name="Nolan M."/>
            <person name="Lucas S."/>
            <person name="Deshpande S."/>
            <person name="Cheng J.F."/>
            <person name="Tapia R."/>
            <person name="Goodwin L.A."/>
            <person name="Pitluck S."/>
            <person name="Pagani I."/>
            <person name="Ivanova N."/>
            <person name="Mavromatis K."/>
            <person name="Mikhailova N."/>
            <person name="Huntemann M."/>
            <person name="Pati A."/>
            <person name="Chen A."/>
            <person name="Palaniappan K."/>
            <person name="Land M."/>
            <person name="Rohde M."/>
            <person name="Tindall B.J."/>
            <person name="Detter J.C."/>
            <person name="Goker M."/>
            <person name="Bristow J."/>
            <person name="Eisen J.A."/>
            <person name="Markowitz V."/>
            <person name="Hugenholtz P."/>
            <person name="Woyke T."/>
            <person name="Klenk H.P."/>
            <person name="Kyrpides N.C."/>
        </authorList>
    </citation>
    <scope>NUCLEOTIDE SEQUENCE</scope>
    <source>
        <strain evidence="16">ATCC 700263 / DSM 8902 / Z-7692</strain>
    </source>
</reference>
<evidence type="ECO:0000313" key="15">
    <source>
        <dbReference type="EMBL" id="AFG36754.1"/>
    </source>
</evidence>
<dbReference type="GO" id="GO:0006225">
    <property type="term" value="P:UDP biosynthetic process"/>
    <property type="evidence" value="ECO:0007669"/>
    <property type="project" value="TreeGrafter"/>
</dbReference>
<dbReference type="Gene3D" id="3.40.1160.10">
    <property type="entry name" value="Acetylglutamate kinase-like"/>
    <property type="match status" value="1"/>
</dbReference>
<evidence type="ECO:0000256" key="7">
    <source>
        <dbReference type="ARBA" id="ARBA00022679"/>
    </source>
</evidence>
<dbReference type="InterPro" id="IPR011817">
    <property type="entry name" value="Uridylate_kinase"/>
</dbReference>
<dbReference type="GO" id="GO:0005524">
    <property type="term" value="F:ATP binding"/>
    <property type="evidence" value="ECO:0007669"/>
    <property type="project" value="UniProtKB-KW"/>
</dbReference>
<evidence type="ECO:0000256" key="6">
    <source>
        <dbReference type="ARBA" id="ARBA00022490"/>
    </source>
</evidence>
<gene>
    <name evidence="15" type="ordered locus">Spiaf_0654</name>
</gene>
<dbReference type="GO" id="GO:0044210">
    <property type="term" value="P:'de novo' CTP biosynthetic process"/>
    <property type="evidence" value="ECO:0007669"/>
    <property type="project" value="UniProtKB-UniPathway"/>
</dbReference>
<keyword evidence="16" id="KW-1185">Reference proteome</keyword>
<feature type="domain" description="Aspartate/glutamate/uridylate kinase" evidence="14">
    <location>
        <begin position="1"/>
        <end position="196"/>
    </location>
</feature>
<protein>
    <recommendedName>
        <fullName evidence="5">Uridylate kinase</fullName>
        <ecNumber evidence="4">2.7.4.22</ecNumber>
    </recommendedName>
    <alternativeName>
        <fullName evidence="12">Uridine monophosphate kinase</fullName>
    </alternativeName>
</protein>
<dbReference type="SUPFAM" id="SSF53633">
    <property type="entry name" value="Carbamate kinase-like"/>
    <property type="match status" value="1"/>
</dbReference>
<keyword evidence="7" id="KW-0808">Transferase</keyword>
<name>H9UGW1_SPIAZ</name>
<evidence type="ECO:0000256" key="12">
    <source>
        <dbReference type="ARBA" id="ARBA00032092"/>
    </source>
</evidence>
<evidence type="ECO:0000256" key="8">
    <source>
        <dbReference type="ARBA" id="ARBA00022741"/>
    </source>
</evidence>
<proteinExistence type="inferred from homology"/>
<dbReference type="UniPathway" id="UPA00159">
    <property type="reaction ID" value="UER00275"/>
</dbReference>
<accession>H9UGW1</accession>
<keyword evidence="8" id="KW-0547">Nucleotide-binding</keyword>
<keyword evidence="9 15" id="KW-0418">Kinase</keyword>
<dbReference type="NCBIfam" id="TIGR02076">
    <property type="entry name" value="pyrH_arch"/>
    <property type="match status" value="1"/>
</dbReference>
<evidence type="ECO:0000256" key="3">
    <source>
        <dbReference type="ARBA" id="ARBA00007614"/>
    </source>
</evidence>
<organism evidence="15 16">
    <name type="scientific">Spirochaeta africana (strain ATCC 700263 / DSM 8902 / Z-7692)</name>
    <dbReference type="NCBI Taxonomy" id="889378"/>
    <lineage>
        <taxon>Bacteria</taxon>
        <taxon>Pseudomonadati</taxon>
        <taxon>Spirochaetota</taxon>
        <taxon>Spirochaetia</taxon>
        <taxon>Spirochaetales</taxon>
        <taxon>Spirochaetaceae</taxon>
        <taxon>Spirochaeta</taxon>
    </lineage>
</organism>
<evidence type="ECO:0000256" key="11">
    <source>
        <dbReference type="ARBA" id="ARBA00022975"/>
    </source>
</evidence>
<dbReference type="PANTHER" id="PTHR42833:SF4">
    <property type="entry name" value="URIDYLATE KINASE PUMPKIN, CHLOROPLASTIC"/>
    <property type="match status" value="1"/>
</dbReference>
<comment type="similarity">
    <text evidence="3">Belongs to the UMP kinase family.</text>
</comment>
<evidence type="ECO:0000256" key="4">
    <source>
        <dbReference type="ARBA" id="ARBA00012899"/>
    </source>
</evidence>
<dbReference type="HOGENOM" id="CLU_079546_0_0_12"/>
<keyword evidence="10" id="KW-0067">ATP-binding</keyword>
<sequence length="231" mass="25279">MITIISLGGSIVAPDDIDIPYLRAFAAVLREFLTESPERKVILIIGGGGPARRYQHAYRELMGAGSSEDQDWIGIMATRLNAELVRSLFAAECATPVVTDPTAEFDFSGRVLVAAGWKPGFSTDFDAVMLAERFGASRIVNLSNIDKVYSADPRQDPDAVPLDTIDWDKFRELVGTTWTPGKNTPFDPIATRKASELNLQVIAAGGRDLPNLERLLRSREFHGTIIGRSSV</sequence>